<evidence type="ECO:0000313" key="4">
    <source>
        <dbReference type="EMBL" id="EMF16950.1"/>
    </source>
</evidence>
<dbReference type="SUPFAM" id="SSF48403">
    <property type="entry name" value="Ankyrin repeat"/>
    <property type="match status" value="1"/>
</dbReference>
<proteinExistence type="predicted"/>
<dbReference type="EMBL" id="KB456260">
    <property type="protein sequence ID" value="EMF16950.1"/>
    <property type="molecule type" value="Genomic_DNA"/>
</dbReference>
<dbReference type="Proteomes" id="UP000016931">
    <property type="component" value="Unassembled WGS sequence"/>
</dbReference>
<dbReference type="eggNOG" id="KOG4177">
    <property type="taxonomic scope" value="Eukaryota"/>
</dbReference>
<evidence type="ECO:0000313" key="5">
    <source>
        <dbReference type="Proteomes" id="UP000016931"/>
    </source>
</evidence>
<evidence type="ECO:0000256" key="1">
    <source>
        <dbReference type="ARBA" id="ARBA00022737"/>
    </source>
</evidence>
<accession>N1QID4</accession>
<name>N1QID4_SPHMS</name>
<dbReference type="PROSITE" id="PS50297">
    <property type="entry name" value="ANK_REP_REGION"/>
    <property type="match status" value="1"/>
</dbReference>
<organism evidence="4 5">
    <name type="scientific">Sphaerulina musiva (strain SO2202)</name>
    <name type="common">Poplar stem canker fungus</name>
    <name type="synonym">Septoria musiva</name>
    <dbReference type="NCBI Taxonomy" id="692275"/>
    <lineage>
        <taxon>Eukaryota</taxon>
        <taxon>Fungi</taxon>
        <taxon>Dikarya</taxon>
        <taxon>Ascomycota</taxon>
        <taxon>Pezizomycotina</taxon>
        <taxon>Dothideomycetes</taxon>
        <taxon>Dothideomycetidae</taxon>
        <taxon>Mycosphaerellales</taxon>
        <taxon>Mycosphaerellaceae</taxon>
        <taxon>Sphaerulina</taxon>
    </lineage>
</organism>
<dbReference type="PANTHER" id="PTHR24198">
    <property type="entry name" value="ANKYRIN REPEAT AND PROTEIN KINASE DOMAIN-CONTAINING PROTEIN"/>
    <property type="match status" value="1"/>
</dbReference>
<dbReference type="OrthoDB" id="3647333at2759"/>
<gene>
    <name evidence="4" type="ORF">SEPMUDRAFT_56846</name>
</gene>
<keyword evidence="1" id="KW-0677">Repeat</keyword>
<feature type="repeat" description="ANK" evidence="3">
    <location>
        <begin position="239"/>
        <end position="268"/>
    </location>
</feature>
<dbReference type="Gene3D" id="1.25.40.20">
    <property type="entry name" value="Ankyrin repeat-containing domain"/>
    <property type="match status" value="2"/>
</dbReference>
<protein>
    <submittedName>
        <fullName evidence="4">Ankyrin</fullName>
    </submittedName>
</protein>
<dbReference type="STRING" id="692275.N1QID4"/>
<keyword evidence="2 3" id="KW-0040">ANK repeat</keyword>
<dbReference type="Pfam" id="PF13857">
    <property type="entry name" value="Ank_5"/>
    <property type="match status" value="1"/>
</dbReference>
<dbReference type="SMART" id="SM00248">
    <property type="entry name" value="ANK"/>
    <property type="match status" value="5"/>
</dbReference>
<dbReference type="OMA" id="PFMRETP"/>
<dbReference type="HOGENOM" id="CLU_064330_0_0_1"/>
<keyword evidence="5" id="KW-1185">Reference proteome</keyword>
<dbReference type="AlphaFoldDB" id="N1QID4"/>
<evidence type="ECO:0000256" key="3">
    <source>
        <dbReference type="PROSITE-ProRule" id="PRU00023"/>
    </source>
</evidence>
<evidence type="ECO:0000256" key="2">
    <source>
        <dbReference type="ARBA" id="ARBA00023043"/>
    </source>
</evidence>
<dbReference type="PROSITE" id="PS50088">
    <property type="entry name" value="ANK_REPEAT"/>
    <property type="match status" value="1"/>
</dbReference>
<dbReference type="InterPro" id="IPR002110">
    <property type="entry name" value="Ankyrin_rpt"/>
</dbReference>
<dbReference type="PANTHER" id="PTHR24198:SF165">
    <property type="entry name" value="ANKYRIN REPEAT-CONTAINING PROTEIN-RELATED"/>
    <property type="match status" value="1"/>
</dbReference>
<dbReference type="RefSeq" id="XP_016765071.1">
    <property type="nucleotide sequence ID" value="XM_016909412.1"/>
</dbReference>
<reference evidence="4 5" key="1">
    <citation type="journal article" date="2012" name="PLoS Pathog.">
        <title>Diverse lifestyles and strategies of plant pathogenesis encoded in the genomes of eighteen Dothideomycetes fungi.</title>
        <authorList>
            <person name="Ohm R.A."/>
            <person name="Feau N."/>
            <person name="Henrissat B."/>
            <person name="Schoch C.L."/>
            <person name="Horwitz B.A."/>
            <person name="Barry K.W."/>
            <person name="Condon B.J."/>
            <person name="Copeland A.C."/>
            <person name="Dhillon B."/>
            <person name="Glaser F."/>
            <person name="Hesse C.N."/>
            <person name="Kosti I."/>
            <person name="LaButti K."/>
            <person name="Lindquist E.A."/>
            <person name="Lucas S."/>
            <person name="Salamov A.A."/>
            <person name="Bradshaw R.E."/>
            <person name="Ciuffetti L."/>
            <person name="Hamelin R.C."/>
            <person name="Kema G.H.J."/>
            <person name="Lawrence C."/>
            <person name="Scott J.A."/>
            <person name="Spatafora J.W."/>
            <person name="Turgeon B.G."/>
            <person name="de Wit P.J.G.M."/>
            <person name="Zhong S."/>
            <person name="Goodwin S.B."/>
            <person name="Grigoriev I.V."/>
        </authorList>
    </citation>
    <scope>NUCLEOTIDE SEQUENCE [LARGE SCALE GENOMIC DNA]</scope>
    <source>
        <strain evidence="4 5">SO2202</strain>
    </source>
</reference>
<sequence>MPVFGPPVDLPPFYSEPTQELISSDPRMRVTEAACIADDADCASASVQDLLDTGTDPRDLQICLSRATQSGHEEVVQMLLSIGVPVSLEAVKVAITKESTRLLSMFLEYGWDINEEEAWCVPPILSFAISMNVSESLIAWFLSNGADPNATCQMDMTPLSDAVALAPYSIVDRMLTHCPPTTVLRGQLLHHAAGRSTPEDCDAILQLVLQRCPPTDINALMYEDHAFSYEVRKIVGLGTPLHGAARLGRLSAIRILIANGADLGLRDSCGNTALEVAERQGHLAVVDELKSLMIATAS</sequence>
<dbReference type="GeneID" id="27906549"/>
<dbReference type="InterPro" id="IPR036770">
    <property type="entry name" value="Ankyrin_rpt-contain_sf"/>
</dbReference>